<feature type="transmembrane region" description="Helical" evidence="1">
    <location>
        <begin position="416"/>
        <end position="440"/>
    </location>
</feature>
<sequence length="481" mass="54873">MYSLRDDDVGGMIESQFIQVIEKYQTKLSKLIKQNILVTTSTISSFKDTLNKININEQQLNNAIDTLMHAQQNSTLLSDNLLQRSKLNEILNVLESSLLTLSFKLQDIINAIMFSKSNILYPSIITPKQLFSELVDNYIFLADYHQFPISLSLDNIYTLMNVSEIATYYNNNKIVFVLKVPLVDSKDYHLYHSIPYPVIISNKTYATIIPSTKYIAITRNRNHYCKLNSLISCKVIYNLNYICENIDAYFSSRSPICESEIISKALNSVPNVCKTNFLGGHLDILQPLSNNRWVFVITEPYKLSIDCQDQPSTEIIIVGTGIVNLPIHCVAFYKDSRLIPKYSKIIKFQPIIVNFNLLNDSCCNSVTLYKTKLPLLNLSNFNLDSITSQQHTQINNIVKSLDTINEKPHIVLYGEYYSYTTIIISIIVIIFILALFYNVVKSGTCHRLLKFKTKLNIEKTEELSEVAAVSPSVPKLRTSFS</sequence>
<dbReference type="RefSeq" id="XP_028041904.1">
    <property type="nucleotide sequence ID" value="XM_028186103.1"/>
</dbReference>
<dbReference type="AlphaFoldDB" id="A0A6J2KLS0"/>
<evidence type="ECO:0000313" key="4">
    <source>
        <dbReference type="RefSeq" id="XP_028041904.1"/>
    </source>
</evidence>
<keyword evidence="1" id="KW-0472">Membrane</keyword>
<keyword evidence="1" id="KW-1133">Transmembrane helix</keyword>
<dbReference type="Pfam" id="PF12259">
    <property type="entry name" value="Baculo_F"/>
    <property type="match status" value="1"/>
</dbReference>
<dbReference type="RefSeq" id="XP_028041902.1">
    <property type="nucleotide sequence ID" value="XM_028186101.1"/>
</dbReference>
<protein>
    <submittedName>
        <fullName evidence="3">Uncharacterized protein LOC114251723 isoform X1</fullName>
    </submittedName>
    <submittedName>
        <fullName evidence="4">Uncharacterized protein LOC114251723 isoform X2</fullName>
    </submittedName>
</protein>
<dbReference type="InterPro" id="IPR022048">
    <property type="entry name" value="Envelope_fusion-like"/>
</dbReference>
<evidence type="ECO:0000313" key="3">
    <source>
        <dbReference type="RefSeq" id="XP_028041902.1"/>
    </source>
</evidence>
<dbReference type="Proteomes" id="UP000504629">
    <property type="component" value="Unplaced"/>
</dbReference>
<name>A0A6J2KLS0_BOMMA</name>
<keyword evidence="1" id="KW-0812">Transmembrane</keyword>
<dbReference type="GeneID" id="114251723"/>
<evidence type="ECO:0000256" key="1">
    <source>
        <dbReference type="SAM" id="Phobius"/>
    </source>
</evidence>
<evidence type="ECO:0000313" key="2">
    <source>
        <dbReference type="Proteomes" id="UP000504629"/>
    </source>
</evidence>
<reference evidence="3 4" key="1">
    <citation type="submission" date="2025-04" db="UniProtKB">
        <authorList>
            <consortium name="RefSeq"/>
        </authorList>
    </citation>
    <scope>IDENTIFICATION</scope>
    <source>
        <tissue evidence="3 4">Silk gland</tissue>
    </source>
</reference>
<gene>
    <name evidence="3 4" type="primary">LOC114251723</name>
</gene>
<proteinExistence type="predicted"/>
<accession>A0A6J2KLS0</accession>
<dbReference type="KEGG" id="bman:114251723"/>
<dbReference type="OrthoDB" id="6624493at2759"/>
<organism evidence="2 3">
    <name type="scientific">Bombyx mandarina</name>
    <name type="common">Wild silk moth</name>
    <name type="synonym">Wild silkworm</name>
    <dbReference type="NCBI Taxonomy" id="7092"/>
    <lineage>
        <taxon>Eukaryota</taxon>
        <taxon>Metazoa</taxon>
        <taxon>Ecdysozoa</taxon>
        <taxon>Arthropoda</taxon>
        <taxon>Hexapoda</taxon>
        <taxon>Insecta</taxon>
        <taxon>Pterygota</taxon>
        <taxon>Neoptera</taxon>
        <taxon>Endopterygota</taxon>
        <taxon>Lepidoptera</taxon>
        <taxon>Glossata</taxon>
        <taxon>Ditrysia</taxon>
        <taxon>Bombycoidea</taxon>
        <taxon>Bombycidae</taxon>
        <taxon>Bombycinae</taxon>
        <taxon>Bombyx</taxon>
    </lineage>
</organism>
<keyword evidence="2" id="KW-1185">Reference proteome</keyword>